<evidence type="ECO:0000313" key="3">
    <source>
        <dbReference type="Proteomes" id="UP000295328"/>
    </source>
</evidence>
<keyword evidence="3" id="KW-1185">Reference proteome</keyword>
<dbReference type="InterPro" id="IPR009057">
    <property type="entry name" value="Homeodomain-like_sf"/>
</dbReference>
<evidence type="ECO:0000259" key="1">
    <source>
        <dbReference type="PROSITE" id="PS51071"/>
    </source>
</evidence>
<gene>
    <name evidence="2" type="ORF">ERX37_09720</name>
</gene>
<dbReference type="GO" id="GO:1901135">
    <property type="term" value="P:carbohydrate derivative metabolic process"/>
    <property type="evidence" value="ECO:0007669"/>
    <property type="project" value="InterPro"/>
</dbReference>
<dbReference type="Proteomes" id="UP000295328">
    <property type="component" value="Unassembled WGS sequence"/>
</dbReference>
<dbReference type="PANTHER" id="PTHR30514:SF10">
    <property type="entry name" value="MURR_RPIR FAMILY TRANSCRIPTIONAL REGULATOR"/>
    <property type="match status" value="1"/>
</dbReference>
<dbReference type="GO" id="GO:0003677">
    <property type="term" value="F:DNA binding"/>
    <property type="evidence" value="ECO:0007669"/>
    <property type="project" value="InterPro"/>
</dbReference>
<dbReference type="InterPro" id="IPR036388">
    <property type="entry name" value="WH-like_DNA-bd_sf"/>
</dbReference>
<comment type="caution">
    <text evidence="2">The sequence shown here is derived from an EMBL/GenBank/DDBJ whole genome shotgun (WGS) entry which is preliminary data.</text>
</comment>
<dbReference type="GO" id="GO:0097367">
    <property type="term" value="F:carbohydrate derivative binding"/>
    <property type="evidence" value="ECO:0007669"/>
    <property type="project" value="InterPro"/>
</dbReference>
<dbReference type="InterPro" id="IPR046348">
    <property type="entry name" value="SIS_dom_sf"/>
</dbReference>
<dbReference type="RefSeq" id="WP_133430482.1">
    <property type="nucleotide sequence ID" value="NZ_BMCC01000004.1"/>
</dbReference>
<dbReference type="SUPFAM" id="SSF53697">
    <property type="entry name" value="SIS domain"/>
    <property type="match status" value="1"/>
</dbReference>
<proteinExistence type="predicted"/>
<dbReference type="GO" id="GO:0003700">
    <property type="term" value="F:DNA-binding transcription factor activity"/>
    <property type="evidence" value="ECO:0007669"/>
    <property type="project" value="InterPro"/>
</dbReference>
<dbReference type="PANTHER" id="PTHR30514">
    <property type="entry name" value="GLUCOKINASE"/>
    <property type="match status" value="1"/>
</dbReference>
<sequence length="242" mass="27411">MLTVLKQIEPIDHLLTPVEKRITILIKHHPEFFIESTGKMIAVRAGVSESALIRLSQRIGFSGLRELKIALARDLHLMTDTHTDSLISATQQVFNETRSALSRTEQLINENMLIAAADKIKGRSILIFSTEESIIVAIDFKQKLVRLGYMVEVVQDFFAFTAIVQYYSVIFIVCETECDELIHRIIAASDQKVSILIAPYKHPDVAYSIRTSVEENKTRLALTTGRTIQLTVIDVLFRLLQQ</sequence>
<protein>
    <submittedName>
        <fullName evidence="2">MurR/RpiR family transcriptional regulator</fullName>
    </submittedName>
</protein>
<organism evidence="2 3">
    <name type="scientific">Macrococcus hajekii</name>
    <dbReference type="NCBI Taxonomy" id="198482"/>
    <lineage>
        <taxon>Bacteria</taxon>
        <taxon>Bacillati</taxon>
        <taxon>Bacillota</taxon>
        <taxon>Bacilli</taxon>
        <taxon>Bacillales</taxon>
        <taxon>Staphylococcaceae</taxon>
        <taxon>Macrococcus</taxon>
    </lineage>
</organism>
<dbReference type="EMBL" id="SCWE01000004">
    <property type="protein sequence ID" value="TDM01379.1"/>
    <property type="molecule type" value="Genomic_DNA"/>
</dbReference>
<accession>A0A4R6BID3</accession>
<name>A0A4R6BID3_9STAP</name>
<dbReference type="InterPro" id="IPR047640">
    <property type="entry name" value="RpiR-like"/>
</dbReference>
<reference evidence="2 3" key="1">
    <citation type="submission" date="2019-01" db="EMBL/GenBank/DDBJ databases">
        <title>Draft genome sequences of the type strains of six Macrococcus species.</title>
        <authorList>
            <person name="Mazhar S."/>
            <person name="Altermann E."/>
            <person name="Hill C."/>
            <person name="Mcauliffe O."/>
        </authorList>
    </citation>
    <scope>NUCLEOTIDE SEQUENCE [LARGE SCALE GENOMIC DNA]</scope>
    <source>
        <strain evidence="2 3">CCM4809</strain>
    </source>
</reference>
<feature type="domain" description="HTH rpiR-type" evidence="1">
    <location>
        <begin position="2"/>
        <end position="78"/>
    </location>
</feature>
<dbReference type="AlphaFoldDB" id="A0A4R6BID3"/>
<evidence type="ECO:0000313" key="2">
    <source>
        <dbReference type="EMBL" id="TDM01379.1"/>
    </source>
</evidence>
<dbReference type="Pfam" id="PF01418">
    <property type="entry name" value="HTH_6"/>
    <property type="match status" value="1"/>
</dbReference>
<dbReference type="Gene3D" id="3.40.50.10490">
    <property type="entry name" value="Glucose-6-phosphate isomerase like protein, domain 1"/>
    <property type="match status" value="1"/>
</dbReference>
<dbReference type="PROSITE" id="PS51071">
    <property type="entry name" value="HTH_RPIR"/>
    <property type="match status" value="1"/>
</dbReference>
<dbReference type="OrthoDB" id="370421at2"/>
<dbReference type="SUPFAM" id="SSF46689">
    <property type="entry name" value="Homeodomain-like"/>
    <property type="match status" value="1"/>
</dbReference>
<dbReference type="Gene3D" id="1.10.10.10">
    <property type="entry name" value="Winged helix-like DNA-binding domain superfamily/Winged helix DNA-binding domain"/>
    <property type="match status" value="1"/>
</dbReference>
<dbReference type="InterPro" id="IPR000281">
    <property type="entry name" value="HTH_RpiR"/>
</dbReference>